<name>A0A367UAR5_9PROT</name>
<dbReference type="AlphaFoldDB" id="A0A367UAR5"/>
<dbReference type="EMBL" id="JPWA01000037">
    <property type="protein sequence ID" value="RCK04112.1"/>
    <property type="molecule type" value="Genomic_DNA"/>
</dbReference>
<gene>
    <name evidence="1" type="ORF">TH5_21760</name>
</gene>
<sequence>MPELSLPCAKMIDPQDGRTAMQSVLACSAPTVCPTPCPRHSDAALATLAGLGGRDTGRATDKSHARRSHGLVIWRPGGFAAWPSGIDGTVAPVDLIQPQFGSAATIVVAIVASAGLASLGLPTHPARPHAQGTHFSRHD</sequence>
<accession>A0A367UAR5</accession>
<evidence type="ECO:0000313" key="1">
    <source>
        <dbReference type="EMBL" id="RCK04112.1"/>
    </source>
</evidence>
<reference evidence="1 2" key="1">
    <citation type="submission" date="2014-07" db="EMBL/GenBank/DDBJ databases">
        <title>Draft genome sequence of Thalassospira xianhensis P-4 (MCCC 1A02616).</title>
        <authorList>
            <person name="Lai Q."/>
            <person name="Shao Z."/>
        </authorList>
    </citation>
    <scope>NUCLEOTIDE SEQUENCE [LARGE SCALE GENOMIC DNA]</scope>
    <source>
        <strain evidence="1 2">MCCC 1A02616</strain>
    </source>
</reference>
<comment type="caution">
    <text evidence="1">The sequence shown here is derived from an EMBL/GenBank/DDBJ whole genome shotgun (WGS) entry which is preliminary data.</text>
</comment>
<organism evidence="1 2">
    <name type="scientific">Thalassospira xianhensis MCCC 1A02616</name>
    <dbReference type="NCBI Taxonomy" id="1177929"/>
    <lineage>
        <taxon>Bacteria</taxon>
        <taxon>Pseudomonadati</taxon>
        <taxon>Pseudomonadota</taxon>
        <taxon>Alphaproteobacteria</taxon>
        <taxon>Rhodospirillales</taxon>
        <taxon>Thalassospiraceae</taxon>
        <taxon>Thalassospira</taxon>
    </lineage>
</organism>
<evidence type="ECO:0000313" key="2">
    <source>
        <dbReference type="Proteomes" id="UP000252419"/>
    </source>
</evidence>
<keyword evidence="2" id="KW-1185">Reference proteome</keyword>
<protein>
    <submittedName>
        <fullName evidence="1">Uncharacterized protein</fullName>
    </submittedName>
</protein>
<dbReference type="Proteomes" id="UP000252419">
    <property type="component" value="Unassembled WGS sequence"/>
</dbReference>
<proteinExistence type="predicted"/>